<dbReference type="EMBL" id="SMCR01000023">
    <property type="protein sequence ID" value="TCV91057.1"/>
    <property type="molecule type" value="Genomic_DNA"/>
</dbReference>
<dbReference type="Proteomes" id="UP000295719">
    <property type="component" value="Unassembled WGS sequence"/>
</dbReference>
<feature type="non-terminal residue" evidence="2">
    <location>
        <position position="1"/>
    </location>
</feature>
<evidence type="ECO:0000313" key="2">
    <source>
        <dbReference type="EMBL" id="TCV91140.1"/>
    </source>
</evidence>
<protein>
    <submittedName>
        <fullName evidence="2">Uncharacterized protein</fullName>
    </submittedName>
</protein>
<reference evidence="2 3" key="1">
    <citation type="submission" date="2019-03" db="EMBL/GenBank/DDBJ databases">
        <title>Genomic Encyclopedia of Type Strains, Phase IV (KMG-IV): sequencing the most valuable type-strain genomes for metagenomic binning, comparative biology and taxonomic classification.</title>
        <authorList>
            <person name="Goeker M."/>
        </authorList>
    </citation>
    <scope>NUCLEOTIDE SEQUENCE [LARGE SCALE GENOMIC DNA]</scope>
    <source>
        <strain evidence="2 3">DSM 19580</strain>
    </source>
</reference>
<name>A0A4R3YG70_9GAMM</name>
<sequence length="28" mass="3532">ENYQPDEEHIQEQNYKLELELRKLKQCL</sequence>
<proteinExistence type="predicted"/>
<organism evidence="2 3">
    <name type="scientific">Biostraticola tofi</name>
    <dbReference type="NCBI Taxonomy" id="466109"/>
    <lineage>
        <taxon>Bacteria</taxon>
        <taxon>Pseudomonadati</taxon>
        <taxon>Pseudomonadota</taxon>
        <taxon>Gammaproteobacteria</taxon>
        <taxon>Enterobacterales</taxon>
        <taxon>Bruguierivoracaceae</taxon>
        <taxon>Biostraticola</taxon>
    </lineage>
</organism>
<evidence type="ECO:0000313" key="1">
    <source>
        <dbReference type="EMBL" id="TCV91057.1"/>
    </source>
</evidence>
<dbReference type="EMBL" id="SMCR01000020">
    <property type="protein sequence ID" value="TCV91140.1"/>
    <property type="molecule type" value="Genomic_DNA"/>
</dbReference>
<gene>
    <name evidence="2" type="ORF">EDC52_1201</name>
    <name evidence="1" type="ORF">EDC52_1231</name>
</gene>
<accession>A0A4R3YG70</accession>
<evidence type="ECO:0000313" key="3">
    <source>
        <dbReference type="Proteomes" id="UP000295719"/>
    </source>
</evidence>
<dbReference type="AlphaFoldDB" id="A0A4R3YG70"/>
<keyword evidence="3" id="KW-1185">Reference proteome</keyword>
<comment type="caution">
    <text evidence="2">The sequence shown here is derived from an EMBL/GenBank/DDBJ whole genome shotgun (WGS) entry which is preliminary data.</text>
</comment>